<reference evidence="2 3" key="1">
    <citation type="submission" date="2014-07" db="EMBL/GenBank/DDBJ databases">
        <title>Draft genome sequence of Thalassospira profundimaris 35.</title>
        <authorList>
            <person name="Lai Q."/>
            <person name="Shao Z."/>
        </authorList>
    </citation>
    <scope>NUCLEOTIDE SEQUENCE [LARGE SCALE GENOMIC DNA]</scope>
    <source>
        <strain evidence="2 3">35</strain>
    </source>
</reference>
<comment type="caution">
    <text evidence="2">The sequence shown here is derived from an EMBL/GenBank/DDBJ whole genome shotgun (WGS) entry which is preliminary data.</text>
</comment>
<dbReference type="EMBL" id="JPWF01000012">
    <property type="protein sequence ID" value="RCK33705.1"/>
    <property type="molecule type" value="Genomic_DNA"/>
</dbReference>
<dbReference type="AlphaFoldDB" id="A0A367W1S0"/>
<evidence type="ECO:0000256" key="1">
    <source>
        <dbReference type="SAM" id="SignalP"/>
    </source>
</evidence>
<dbReference type="RefSeq" id="WP_147250786.1">
    <property type="nucleotide sequence ID" value="NZ_JPWF01000012.1"/>
</dbReference>
<gene>
    <name evidence="2" type="ORF">TH19_17520</name>
</gene>
<evidence type="ECO:0000313" key="3">
    <source>
        <dbReference type="Proteomes" id="UP000253226"/>
    </source>
</evidence>
<accession>A0A367W1S0</accession>
<name>A0A367W1S0_9PROT</name>
<keyword evidence="1" id="KW-0732">Signal</keyword>
<dbReference type="Proteomes" id="UP000253226">
    <property type="component" value="Unassembled WGS sequence"/>
</dbReference>
<feature type="signal peptide" evidence="1">
    <location>
        <begin position="1"/>
        <end position="26"/>
    </location>
</feature>
<dbReference type="OrthoDB" id="7343041at2"/>
<sequence length="182" mass="20042">MYSLLRAGCFCLLAYAVVVVPSPVFAQQPDQENPARGGLVLDEASSRQGEVPDQTVIVLHTPYQWELSTKQGNQTLFIRDWNTGDEIAEDLGCFMCEGEDDNCNKDGIFVLAEPDVKDTTAFLLVCHKGAHSQRARLIAPAQQSTPVIDVKGAYFVNWELVDGKLLITHDGDAPNNVIWPIP</sequence>
<protein>
    <submittedName>
        <fullName evidence="2">Uncharacterized protein</fullName>
    </submittedName>
</protein>
<organism evidence="2 3">
    <name type="scientific">Thalassospira profundimaris</name>
    <dbReference type="NCBI Taxonomy" id="502049"/>
    <lineage>
        <taxon>Bacteria</taxon>
        <taxon>Pseudomonadati</taxon>
        <taxon>Pseudomonadota</taxon>
        <taxon>Alphaproteobacteria</taxon>
        <taxon>Rhodospirillales</taxon>
        <taxon>Thalassospiraceae</taxon>
        <taxon>Thalassospira</taxon>
    </lineage>
</organism>
<feature type="chain" id="PRO_5016892330" evidence="1">
    <location>
        <begin position="27"/>
        <end position="182"/>
    </location>
</feature>
<evidence type="ECO:0000313" key="2">
    <source>
        <dbReference type="EMBL" id="RCK33705.1"/>
    </source>
</evidence>
<proteinExistence type="predicted"/>